<protein>
    <submittedName>
        <fullName evidence="2">Os05g0206300 protein</fullName>
    </submittedName>
</protein>
<evidence type="ECO:0000256" key="1">
    <source>
        <dbReference type="SAM" id="MobiDB-lite"/>
    </source>
</evidence>
<evidence type="ECO:0000313" key="2">
    <source>
        <dbReference type="EMBL" id="BAS92754.1"/>
    </source>
</evidence>
<reference evidence="2 3" key="3">
    <citation type="journal article" date="2013" name="Rice">
        <title>Improvement of the Oryza sativa Nipponbare reference genome using next generation sequence and optical map data.</title>
        <authorList>
            <person name="Kawahara Y."/>
            <person name="de la Bastide M."/>
            <person name="Hamilton J.P."/>
            <person name="Kanamori H."/>
            <person name="McCombie W.R."/>
            <person name="Ouyang S."/>
            <person name="Schwartz D.C."/>
            <person name="Tanaka T."/>
            <person name="Wu J."/>
            <person name="Zhou S."/>
            <person name="Childs K.L."/>
            <person name="Davidson R.M."/>
            <person name="Lin H."/>
            <person name="Quesada-Ocampo L."/>
            <person name="Vaillancourt B."/>
            <person name="Sakai H."/>
            <person name="Lee S.S."/>
            <person name="Kim J."/>
            <person name="Numa H."/>
            <person name="Itoh T."/>
            <person name="Buell C.R."/>
            <person name="Matsumoto T."/>
        </authorList>
    </citation>
    <scope>NUCLEOTIDE SEQUENCE [LARGE SCALE GENOMIC DNA]</scope>
    <source>
        <strain evidence="3">cv. Nipponbare</strain>
    </source>
</reference>
<reference evidence="3" key="1">
    <citation type="journal article" date="2005" name="Nature">
        <title>The map-based sequence of the rice genome.</title>
        <authorList>
            <consortium name="International rice genome sequencing project (IRGSP)"/>
            <person name="Matsumoto T."/>
            <person name="Wu J."/>
            <person name="Kanamori H."/>
            <person name="Katayose Y."/>
            <person name="Fujisawa M."/>
            <person name="Namiki N."/>
            <person name="Mizuno H."/>
            <person name="Yamamoto K."/>
            <person name="Antonio B.A."/>
            <person name="Baba T."/>
            <person name="Sakata K."/>
            <person name="Nagamura Y."/>
            <person name="Aoki H."/>
            <person name="Arikawa K."/>
            <person name="Arita K."/>
            <person name="Bito T."/>
            <person name="Chiden Y."/>
            <person name="Fujitsuka N."/>
            <person name="Fukunaka R."/>
            <person name="Hamada M."/>
            <person name="Harada C."/>
            <person name="Hayashi A."/>
            <person name="Hijishita S."/>
            <person name="Honda M."/>
            <person name="Hosokawa S."/>
            <person name="Ichikawa Y."/>
            <person name="Idonuma A."/>
            <person name="Iijima M."/>
            <person name="Ikeda M."/>
            <person name="Ikeno M."/>
            <person name="Ito K."/>
            <person name="Ito S."/>
            <person name="Ito T."/>
            <person name="Ito Y."/>
            <person name="Ito Y."/>
            <person name="Iwabuchi A."/>
            <person name="Kamiya K."/>
            <person name="Karasawa W."/>
            <person name="Kurita K."/>
            <person name="Katagiri S."/>
            <person name="Kikuta A."/>
            <person name="Kobayashi H."/>
            <person name="Kobayashi N."/>
            <person name="Machita K."/>
            <person name="Maehara T."/>
            <person name="Masukawa M."/>
            <person name="Mizubayashi T."/>
            <person name="Mukai Y."/>
            <person name="Nagasaki H."/>
            <person name="Nagata Y."/>
            <person name="Naito S."/>
            <person name="Nakashima M."/>
            <person name="Nakama Y."/>
            <person name="Nakamichi Y."/>
            <person name="Nakamura M."/>
            <person name="Meguro A."/>
            <person name="Negishi M."/>
            <person name="Ohta I."/>
            <person name="Ohta T."/>
            <person name="Okamoto M."/>
            <person name="Ono N."/>
            <person name="Saji S."/>
            <person name="Sakaguchi M."/>
            <person name="Sakai K."/>
            <person name="Shibata M."/>
            <person name="Shimokawa T."/>
            <person name="Song J."/>
            <person name="Takazaki Y."/>
            <person name="Terasawa K."/>
            <person name="Tsugane M."/>
            <person name="Tsuji K."/>
            <person name="Ueda S."/>
            <person name="Waki K."/>
            <person name="Yamagata H."/>
            <person name="Yamamoto M."/>
            <person name="Yamamoto S."/>
            <person name="Yamane H."/>
            <person name="Yoshiki S."/>
            <person name="Yoshihara R."/>
            <person name="Yukawa K."/>
            <person name="Zhong H."/>
            <person name="Yano M."/>
            <person name="Yuan Q."/>
            <person name="Ouyang S."/>
            <person name="Liu J."/>
            <person name="Jones K.M."/>
            <person name="Gansberger K."/>
            <person name="Moffat K."/>
            <person name="Hill J."/>
            <person name="Bera J."/>
            <person name="Fadrosh D."/>
            <person name="Jin S."/>
            <person name="Johri S."/>
            <person name="Kim M."/>
            <person name="Overton L."/>
            <person name="Reardon M."/>
            <person name="Tsitrin T."/>
            <person name="Vuong H."/>
            <person name="Weaver B."/>
            <person name="Ciecko A."/>
            <person name="Tallon L."/>
            <person name="Jackson J."/>
            <person name="Pai G."/>
            <person name="Aken S.V."/>
            <person name="Utterback T."/>
            <person name="Reidmuller S."/>
            <person name="Feldblyum T."/>
            <person name="Hsiao J."/>
            <person name="Zismann V."/>
            <person name="Iobst S."/>
            <person name="de Vazeille A.R."/>
            <person name="Buell C.R."/>
            <person name="Ying K."/>
            <person name="Li Y."/>
            <person name="Lu T."/>
            <person name="Huang Y."/>
            <person name="Zhao Q."/>
            <person name="Feng Q."/>
            <person name="Zhang L."/>
            <person name="Zhu J."/>
            <person name="Weng Q."/>
            <person name="Mu J."/>
            <person name="Lu Y."/>
            <person name="Fan D."/>
            <person name="Liu Y."/>
            <person name="Guan J."/>
            <person name="Zhang Y."/>
            <person name="Yu S."/>
            <person name="Liu X."/>
            <person name="Zhang Y."/>
            <person name="Hong G."/>
            <person name="Han B."/>
            <person name="Choisne N."/>
            <person name="Demange N."/>
            <person name="Orjeda G."/>
            <person name="Samain S."/>
            <person name="Cattolico L."/>
            <person name="Pelletier E."/>
            <person name="Couloux A."/>
            <person name="Segurens B."/>
            <person name="Wincker P."/>
            <person name="D'Hont A."/>
            <person name="Scarpelli C."/>
            <person name="Weissenbach J."/>
            <person name="Salanoubat M."/>
            <person name="Quetier F."/>
            <person name="Yu Y."/>
            <person name="Kim H.R."/>
            <person name="Rambo T."/>
            <person name="Currie J."/>
            <person name="Collura K."/>
            <person name="Luo M."/>
            <person name="Yang T."/>
            <person name="Ammiraju J.S.S."/>
            <person name="Engler F."/>
            <person name="Soderlund C."/>
            <person name="Wing R.A."/>
            <person name="Palmer L.E."/>
            <person name="de la Bastide M."/>
            <person name="Spiegel L."/>
            <person name="Nascimento L."/>
            <person name="Zutavern T."/>
            <person name="O'Shaughnessy A."/>
            <person name="Dike S."/>
            <person name="Dedhia N."/>
            <person name="Preston R."/>
            <person name="Balija V."/>
            <person name="McCombie W.R."/>
            <person name="Chow T."/>
            <person name="Chen H."/>
            <person name="Chung M."/>
            <person name="Chen C."/>
            <person name="Shaw J."/>
            <person name="Wu H."/>
            <person name="Hsiao K."/>
            <person name="Chao Y."/>
            <person name="Chu M."/>
            <person name="Cheng C."/>
            <person name="Hour A."/>
            <person name="Lee P."/>
            <person name="Lin S."/>
            <person name="Lin Y."/>
            <person name="Liou J."/>
            <person name="Liu S."/>
            <person name="Hsing Y."/>
            <person name="Raghuvanshi S."/>
            <person name="Mohanty A."/>
            <person name="Bharti A.K."/>
            <person name="Gaur A."/>
            <person name="Gupta V."/>
            <person name="Kumar D."/>
            <person name="Ravi V."/>
            <person name="Vij S."/>
            <person name="Kapur A."/>
            <person name="Khurana P."/>
            <person name="Khurana P."/>
            <person name="Khurana J.P."/>
            <person name="Tyagi A.K."/>
            <person name="Gaikwad K."/>
            <person name="Singh A."/>
            <person name="Dalal V."/>
            <person name="Srivastava S."/>
            <person name="Dixit A."/>
            <person name="Pal A.K."/>
            <person name="Ghazi I.A."/>
            <person name="Yadav M."/>
            <person name="Pandit A."/>
            <person name="Bhargava A."/>
            <person name="Sureshbabu K."/>
            <person name="Batra K."/>
            <person name="Sharma T.R."/>
            <person name="Mohapatra T."/>
            <person name="Singh N.K."/>
            <person name="Messing J."/>
            <person name="Nelson A.B."/>
            <person name="Fuks G."/>
            <person name="Kavchok S."/>
            <person name="Keizer G."/>
            <person name="Linton E."/>
            <person name="Llaca V."/>
            <person name="Song R."/>
            <person name="Tanyolac B."/>
            <person name="Young S."/>
            <person name="Ho-Il K."/>
            <person name="Hahn J.H."/>
            <person name="Sangsakoo G."/>
            <person name="Vanavichit A."/>
            <person name="de Mattos Luiz.A.T."/>
            <person name="Zimmer P.D."/>
            <person name="Malone G."/>
            <person name="Dellagostin O."/>
            <person name="de Oliveira A.C."/>
            <person name="Bevan M."/>
            <person name="Bancroft I."/>
            <person name="Minx P."/>
            <person name="Cordum H."/>
            <person name="Wilson R."/>
            <person name="Cheng Z."/>
            <person name="Jin W."/>
            <person name="Jiang J."/>
            <person name="Leong S.A."/>
            <person name="Iwama H."/>
            <person name="Gojobori T."/>
            <person name="Itoh T."/>
            <person name="Niimura Y."/>
            <person name="Fujii Y."/>
            <person name="Habara T."/>
            <person name="Sakai H."/>
            <person name="Sato Y."/>
            <person name="Wilson G."/>
            <person name="Kumar K."/>
            <person name="McCouch S."/>
            <person name="Juretic N."/>
            <person name="Hoen D."/>
            <person name="Wright S."/>
            <person name="Bruskiewich R."/>
            <person name="Bureau T."/>
            <person name="Miyao A."/>
            <person name="Hirochika H."/>
            <person name="Nishikawa T."/>
            <person name="Kadowaki K."/>
            <person name="Sugiura M."/>
            <person name="Burr B."/>
            <person name="Sasaki T."/>
        </authorList>
    </citation>
    <scope>NUCLEOTIDE SEQUENCE [LARGE SCALE GENOMIC DNA]</scope>
    <source>
        <strain evidence="3">cv. Nipponbare</strain>
    </source>
</reference>
<feature type="compositionally biased region" description="Basic and acidic residues" evidence="1">
    <location>
        <begin position="1"/>
        <end position="13"/>
    </location>
</feature>
<feature type="region of interest" description="Disordered" evidence="1">
    <location>
        <begin position="1"/>
        <end position="33"/>
    </location>
</feature>
<dbReference type="PaxDb" id="39947-A0A0P0WJE8"/>
<accession>A0A0P0WJE8</accession>
<feature type="region of interest" description="Disordered" evidence="1">
    <location>
        <begin position="64"/>
        <end position="90"/>
    </location>
</feature>
<organism evidence="2 3">
    <name type="scientific">Oryza sativa subsp. japonica</name>
    <name type="common">Rice</name>
    <dbReference type="NCBI Taxonomy" id="39947"/>
    <lineage>
        <taxon>Eukaryota</taxon>
        <taxon>Viridiplantae</taxon>
        <taxon>Streptophyta</taxon>
        <taxon>Embryophyta</taxon>
        <taxon>Tracheophyta</taxon>
        <taxon>Spermatophyta</taxon>
        <taxon>Magnoliopsida</taxon>
        <taxon>Liliopsida</taxon>
        <taxon>Poales</taxon>
        <taxon>Poaceae</taxon>
        <taxon>BOP clade</taxon>
        <taxon>Oryzoideae</taxon>
        <taxon>Oryzeae</taxon>
        <taxon>Oryzinae</taxon>
        <taxon>Oryza</taxon>
        <taxon>Oryza sativa</taxon>
    </lineage>
</organism>
<evidence type="ECO:0000313" key="3">
    <source>
        <dbReference type="Proteomes" id="UP000059680"/>
    </source>
</evidence>
<dbReference type="AlphaFoldDB" id="A0A0P0WJE8"/>
<dbReference type="EMBL" id="AP014961">
    <property type="protein sequence ID" value="BAS92754.1"/>
    <property type="molecule type" value="Genomic_DNA"/>
</dbReference>
<keyword evidence="3" id="KW-1185">Reference proteome</keyword>
<dbReference type="InParanoid" id="A0A0P0WJE8"/>
<gene>
    <name evidence="2" type="ordered locus">Os05g0206300</name>
    <name evidence="2" type="ORF">OSNPB_050206300</name>
</gene>
<dbReference type="Proteomes" id="UP000059680">
    <property type="component" value="Chromosome 5"/>
</dbReference>
<reference evidence="2 3" key="2">
    <citation type="journal article" date="2013" name="Plant Cell Physiol.">
        <title>Rice Annotation Project Database (RAP-DB): an integrative and interactive database for rice genomics.</title>
        <authorList>
            <person name="Sakai H."/>
            <person name="Lee S.S."/>
            <person name="Tanaka T."/>
            <person name="Numa H."/>
            <person name="Kim J."/>
            <person name="Kawahara Y."/>
            <person name="Wakimoto H."/>
            <person name="Yang C.C."/>
            <person name="Iwamoto M."/>
            <person name="Abe T."/>
            <person name="Yamada Y."/>
            <person name="Muto A."/>
            <person name="Inokuchi H."/>
            <person name="Ikemura T."/>
            <person name="Matsumoto T."/>
            <person name="Sasaki T."/>
            <person name="Itoh T."/>
        </authorList>
    </citation>
    <scope>NUCLEOTIDE SEQUENCE [LARGE SCALE GENOMIC DNA]</scope>
    <source>
        <strain evidence="3">cv. Nipponbare</strain>
    </source>
</reference>
<name>A0A0P0WJE8_ORYSJ</name>
<proteinExistence type="predicted"/>
<sequence length="90" mass="10167">MGCRNEKKNKGSDGDIDAVHLGGSDYVEGDASKRDMKNDMKLMKKKEGKAAITGIDQAWSTQRWTKSKKRKWKRADGEPLLQKDSPMIKL</sequence>